<sequence length="278" mass="31521">MKLFYLSLYLISVSLLLVNCSDKSKLTPYEFTAIYMDSLELKVPDQDFTISEDLLITSKEDSIQHFLDNAYTEYLGNPGDIGNILSRYTSAASEIHKYDKETIKISNIVPVIKPIAYIDELKRLVKGKDLPIVFEPYNDKLIIVFAQDNNHSIAYLNPDDFQKLNIEKPKLLETAIDNLKRKLEGLVNKVGDDGLYGIAAGGDYEASLILFDNIWTKEFFPVDGKFVIAIPNRDLLLIAGSNDTEGVEKIRQLAKQYNAEGNYPICPDLFTWDGEKFK</sequence>
<dbReference type="OrthoDB" id="645979at2"/>
<protein>
    <recommendedName>
        <fullName evidence="3">DUF1444 family protein</fullName>
    </recommendedName>
</protein>
<organism evidence="1 2">
    <name type="scientific">Dysgonomonas macrotermitis</name>
    <dbReference type="NCBI Taxonomy" id="1346286"/>
    <lineage>
        <taxon>Bacteria</taxon>
        <taxon>Pseudomonadati</taxon>
        <taxon>Bacteroidota</taxon>
        <taxon>Bacteroidia</taxon>
        <taxon>Bacteroidales</taxon>
        <taxon>Dysgonomonadaceae</taxon>
        <taxon>Dysgonomonas</taxon>
    </lineage>
</organism>
<reference evidence="2" key="1">
    <citation type="submission" date="2016-11" db="EMBL/GenBank/DDBJ databases">
        <authorList>
            <person name="Varghese N."/>
            <person name="Submissions S."/>
        </authorList>
    </citation>
    <scope>NUCLEOTIDE SEQUENCE [LARGE SCALE GENOMIC DNA]</scope>
    <source>
        <strain evidence="2">DSM 27370</strain>
    </source>
</reference>
<proteinExistence type="predicted"/>
<gene>
    <name evidence="1" type="ORF">SAMN05444362_10587</name>
</gene>
<accession>A0A1M5AKZ3</accession>
<dbReference type="Pfam" id="PF07285">
    <property type="entry name" value="DUF1444"/>
    <property type="match status" value="1"/>
</dbReference>
<dbReference type="EMBL" id="FQUC01000005">
    <property type="protein sequence ID" value="SHF30835.1"/>
    <property type="molecule type" value="Genomic_DNA"/>
</dbReference>
<evidence type="ECO:0000313" key="1">
    <source>
        <dbReference type="EMBL" id="SHF30835.1"/>
    </source>
</evidence>
<evidence type="ECO:0008006" key="3">
    <source>
        <dbReference type="Google" id="ProtNLM"/>
    </source>
</evidence>
<dbReference type="AlphaFoldDB" id="A0A1M5AKZ3"/>
<dbReference type="STRING" id="1346286.SAMN05444362_10587"/>
<dbReference type="RefSeq" id="WP_062182490.1">
    <property type="nucleotide sequence ID" value="NZ_BBXL01000017.1"/>
</dbReference>
<name>A0A1M5AKZ3_9BACT</name>
<dbReference type="InterPro" id="IPR010838">
    <property type="entry name" value="DUF1444"/>
</dbReference>
<dbReference type="Proteomes" id="UP000184480">
    <property type="component" value="Unassembled WGS sequence"/>
</dbReference>
<keyword evidence="2" id="KW-1185">Reference proteome</keyword>
<evidence type="ECO:0000313" key="2">
    <source>
        <dbReference type="Proteomes" id="UP000184480"/>
    </source>
</evidence>